<sequence>MNHNRCCTNDNGTRSGRGTTGRTPTRPVSAYRTASATPATVGVSNSCRTEISAFSVDRIRLSSWIASSECPPSSKKLSSGLTSAAPSTSAKSPQRISSVGVRGARPVADPYSGAGRALRSTLPFTLSGNDSSRTKAEGTM</sequence>
<gene>
    <name evidence="2" type="ORF">GCM10010185_54890</name>
</gene>
<dbReference type="Proteomes" id="UP000639606">
    <property type="component" value="Unassembled WGS sequence"/>
</dbReference>
<feature type="region of interest" description="Disordered" evidence="1">
    <location>
        <begin position="1"/>
        <end position="27"/>
    </location>
</feature>
<protein>
    <submittedName>
        <fullName evidence="2">Uncharacterized protein</fullName>
    </submittedName>
</protein>
<organism evidence="2 3">
    <name type="scientific">Saccharothrix coeruleofusca</name>
    <dbReference type="NCBI Taxonomy" id="33919"/>
    <lineage>
        <taxon>Bacteria</taxon>
        <taxon>Bacillati</taxon>
        <taxon>Actinomycetota</taxon>
        <taxon>Actinomycetes</taxon>
        <taxon>Pseudonocardiales</taxon>
        <taxon>Pseudonocardiaceae</taxon>
        <taxon>Saccharothrix</taxon>
    </lineage>
</organism>
<feature type="compositionally biased region" description="Polar residues" evidence="1">
    <location>
        <begin position="122"/>
        <end position="131"/>
    </location>
</feature>
<feature type="compositionally biased region" description="Low complexity" evidence="1">
    <location>
        <begin position="12"/>
        <end position="27"/>
    </location>
</feature>
<reference evidence="2" key="1">
    <citation type="journal article" date="2014" name="Int. J. Syst. Evol. Microbiol.">
        <title>Complete genome sequence of Corynebacterium casei LMG S-19264T (=DSM 44701T), isolated from a smear-ripened cheese.</title>
        <authorList>
            <consortium name="US DOE Joint Genome Institute (JGI-PGF)"/>
            <person name="Walter F."/>
            <person name="Albersmeier A."/>
            <person name="Kalinowski J."/>
            <person name="Ruckert C."/>
        </authorList>
    </citation>
    <scope>NUCLEOTIDE SEQUENCE</scope>
    <source>
        <strain evidence="2">JCM 3313</strain>
    </source>
</reference>
<dbReference type="AlphaFoldDB" id="A0A918ATX1"/>
<proteinExistence type="predicted"/>
<dbReference type="EMBL" id="BMRG01000014">
    <property type="protein sequence ID" value="GGP74359.1"/>
    <property type="molecule type" value="Genomic_DNA"/>
</dbReference>
<evidence type="ECO:0000313" key="2">
    <source>
        <dbReference type="EMBL" id="GGP74359.1"/>
    </source>
</evidence>
<evidence type="ECO:0000256" key="1">
    <source>
        <dbReference type="SAM" id="MobiDB-lite"/>
    </source>
</evidence>
<feature type="region of interest" description="Disordered" evidence="1">
    <location>
        <begin position="67"/>
        <end position="140"/>
    </location>
</feature>
<comment type="caution">
    <text evidence="2">The sequence shown here is derived from an EMBL/GenBank/DDBJ whole genome shotgun (WGS) entry which is preliminary data.</text>
</comment>
<evidence type="ECO:0000313" key="3">
    <source>
        <dbReference type="Proteomes" id="UP000639606"/>
    </source>
</evidence>
<feature type="compositionally biased region" description="Polar residues" evidence="1">
    <location>
        <begin position="1"/>
        <end position="11"/>
    </location>
</feature>
<accession>A0A918ATX1</accession>
<feature type="compositionally biased region" description="Low complexity" evidence="1">
    <location>
        <begin position="82"/>
        <end position="93"/>
    </location>
</feature>
<reference evidence="2" key="2">
    <citation type="submission" date="2020-09" db="EMBL/GenBank/DDBJ databases">
        <authorList>
            <person name="Sun Q."/>
            <person name="Ohkuma M."/>
        </authorList>
    </citation>
    <scope>NUCLEOTIDE SEQUENCE</scope>
    <source>
        <strain evidence="2">JCM 3313</strain>
    </source>
</reference>
<name>A0A918ATX1_9PSEU</name>
<keyword evidence="3" id="KW-1185">Reference proteome</keyword>